<dbReference type="InterPro" id="IPR045518">
    <property type="entry name" value="2EXR"/>
</dbReference>
<sequence length="226" mass="25338">MDATDTLIASFSNLSLPAPPAVSPTHQPRFTFFPTLPAELRHKIYSFALPPLGPQAALTLDAKILISDSRFGLYLLFLHPVPRAQSLSPPPPKLLTAPTRAISLLALCQESRAYYLERFSICLPLGPGVYGRLHISPLERLFIKNLRDLTDKHAFQDAMSNDYRLQDWAPKIEKMVIDIGCFAVARSAWESEESVAWEMLGKWLVKCTSLRNVQVVMWDGFAGEWG</sequence>
<dbReference type="EMBL" id="KZ613780">
    <property type="protein sequence ID" value="PMD63458.1"/>
    <property type="molecule type" value="Genomic_DNA"/>
</dbReference>
<keyword evidence="3" id="KW-1185">Reference proteome</keyword>
<dbReference type="RefSeq" id="XP_024740362.1">
    <property type="nucleotide sequence ID" value="XM_024871873.1"/>
</dbReference>
<accession>A0A2J6TKE2</accession>
<dbReference type="OrthoDB" id="3469466at2759"/>
<gene>
    <name evidence="2" type="ORF">K444DRAFT_320554</name>
</gene>
<reference evidence="2 3" key="1">
    <citation type="submission" date="2016-04" db="EMBL/GenBank/DDBJ databases">
        <title>A degradative enzymes factory behind the ericoid mycorrhizal symbiosis.</title>
        <authorList>
            <consortium name="DOE Joint Genome Institute"/>
            <person name="Martino E."/>
            <person name="Morin E."/>
            <person name="Grelet G."/>
            <person name="Kuo A."/>
            <person name="Kohler A."/>
            <person name="Daghino S."/>
            <person name="Barry K."/>
            <person name="Choi C."/>
            <person name="Cichocki N."/>
            <person name="Clum A."/>
            <person name="Copeland A."/>
            <person name="Hainaut M."/>
            <person name="Haridas S."/>
            <person name="Labutti K."/>
            <person name="Lindquist E."/>
            <person name="Lipzen A."/>
            <person name="Khouja H.-R."/>
            <person name="Murat C."/>
            <person name="Ohm R."/>
            <person name="Olson A."/>
            <person name="Spatafora J."/>
            <person name="Veneault-Fourrey C."/>
            <person name="Henrissat B."/>
            <person name="Grigoriev I."/>
            <person name="Martin F."/>
            <person name="Perotto S."/>
        </authorList>
    </citation>
    <scope>NUCLEOTIDE SEQUENCE [LARGE SCALE GENOMIC DNA]</scope>
    <source>
        <strain evidence="2 3">E</strain>
    </source>
</reference>
<organism evidence="2 3">
    <name type="scientific">Hyaloscypha bicolor E</name>
    <dbReference type="NCBI Taxonomy" id="1095630"/>
    <lineage>
        <taxon>Eukaryota</taxon>
        <taxon>Fungi</taxon>
        <taxon>Dikarya</taxon>
        <taxon>Ascomycota</taxon>
        <taxon>Pezizomycotina</taxon>
        <taxon>Leotiomycetes</taxon>
        <taxon>Helotiales</taxon>
        <taxon>Hyaloscyphaceae</taxon>
        <taxon>Hyaloscypha</taxon>
        <taxon>Hyaloscypha bicolor</taxon>
    </lineage>
</organism>
<evidence type="ECO:0000313" key="2">
    <source>
        <dbReference type="EMBL" id="PMD63458.1"/>
    </source>
</evidence>
<dbReference type="GeneID" id="36579955"/>
<proteinExistence type="predicted"/>
<protein>
    <recommendedName>
        <fullName evidence="1">2EXR domain-containing protein</fullName>
    </recommendedName>
</protein>
<evidence type="ECO:0000313" key="3">
    <source>
        <dbReference type="Proteomes" id="UP000235371"/>
    </source>
</evidence>
<dbReference type="Pfam" id="PF20150">
    <property type="entry name" value="2EXR"/>
    <property type="match status" value="1"/>
</dbReference>
<dbReference type="InParanoid" id="A0A2J6TKE2"/>
<feature type="domain" description="2EXR" evidence="1">
    <location>
        <begin position="30"/>
        <end position="119"/>
    </location>
</feature>
<dbReference type="Proteomes" id="UP000235371">
    <property type="component" value="Unassembled WGS sequence"/>
</dbReference>
<evidence type="ECO:0000259" key="1">
    <source>
        <dbReference type="Pfam" id="PF20150"/>
    </source>
</evidence>
<dbReference type="AlphaFoldDB" id="A0A2J6TKE2"/>
<name>A0A2J6TKE2_9HELO</name>